<dbReference type="PANTHER" id="PTHR24350">
    <property type="entry name" value="SERINE/THREONINE-PROTEIN KINASE IAL-RELATED"/>
    <property type="match status" value="1"/>
</dbReference>
<dbReference type="CDD" id="cd14003">
    <property type="entry name" value="STKc_AMPK-like"/>
    <property type="match status" value="1"/>
</dbReference>
<sequence>MVNPTGSSKVEQNNIKSIIGSSYNRLYSQFTSDELTEVGNYKILKQVGEGSFGKVYLALHRPTHRKVCLKTSDKNDPNIVREVFYHRQFDFPYITKLYEVIVTETKVWMALEYCPGKELYDHLLSLHRISLLECGELFAQISGAVYYAHSMHCVHRDLKLENILLDKNGNAKLTDFGFTRECMTKTTLETVCGTTVYMAPELIERKTYDGFKIDIWSLGVILYTLITGYLPFDDDDEVKTKWKIVNEEPNYDSTLIPDDAKDLISRLLAKNPKERPSLPQVLHHQFLQPYGSVVLDQTEKTLSRQRSGGTQFKSKLERRLLKRLKQSGVDTLAIKQSILKRKCDSLSGLWLLLLAHEKKQETCKYPKRSRSVLSVKKVIENATHNDDSNIDSGMLKPPLELSRVTSLSKMLNKGSDIVTSMTPVSRKKSKDSAKILRPALSKASTQKAYAQSTVNSPRKSNNFLQKVSSFFKSKKNLNANMNNNIYSGTREGSVASTKGASIPGSFPKKKSNSPQKSRTDAGAGFSKTNSKESLKNNLVGTPGLQKATILLENKEVSEKAMEISNATTGLLLNERIRIEEPRLKRFKSSISSDISQTSTGNYDSESVDNSRTVSLDGKVSPPPVRARPLSEISQISNDTYTSEYSTDGNNSSFKISDTIKPSYIRKGSENTSQYSASSEKMTNGYGRKFVRRDLSIISTASSASERSSRTDSFYDITTASTAINNENRGSRSKNSKESVLPRFGTQRPWTGKRAYATSRHGKTARRSSKRGQFKIPSSNTDSIIQEVSSSEEEDHNALDKKRTGLPTPVLQNKGLIENGLDEHDEDGDDEYAIHTDGEFSVKPQFSDELIDKQNGLPNNVKAVATKRSLSEGSNWSGKYLDSDGNRQRISSMVEEDGEDSVGYVADSNVDGEEPKILL</sequence>
<organism evidence="8 9">
    <name type="scientific">Saccharomyces uvarum</name>
    <name type="common">Yeast</name>
    <name type="synonym">Saccharomyces bayanus var. uvarum</name>
    <dbReference type="NCBI Taxonomy" id="230603"/>
    <lineage>
        <taxon>Eukaryota</taxon>
        <taxon>Fungi</taxon>
        <taxon>Dikarya</taxon>
        <taxon>Ascomycota</taxon>
        <taxon>Saccharomycotina</taxon>
        <taxon>Saccharomycetes</taxon>
        <taxon>Saccharomycetales</taxon>
        <taxon>Saccharomycetaceae</taxon>
        <taxon>Saccharomyces</taxon>
    </lineage>
</organism>
<dbReference type="Gene3D" id="1.10.510.10">
    <property type="entry name" value="Transferase(Phosphotransferase) domain 1"/>
    <property type="match status" value="1"/>
</dbReference>
<evidence type="ECO:0000256" key="3">
    <source>
        <dbReference type="ARBA" id="ARBA00022741"/>
    </source>
</evidence>
<evidence type="ECO:0000313" key="8">
    <source>
        <dbReference type="EMBL" id="CAI4054294.1"/>
    </source>
</evidence>
<dbReference type="InterPro" id="IPR000719">
    <property type="entry name" value="Prot_kinase_dom"/>
</dbReference>
<keyword evidence="4" id="KW-0418">Kinase</keyword>
<gene>
    <name evidence="8" type="primary">SUVZ16G1370</name>
    <name evidence="8" type="ORF">SUVZ_16G1370</name>
</gene>
<dbReference type="InterPro" id="IPR030616">
    <property type="entry name" value="Aur-like"/>
</dbReference>
<feature type="region of interest" description="Disordered" evidence="6">
    <location>
        <begin position="421"/>
        <end position="441"/>
    </location>
</feature>
<keyword evidence="9" id="KW-1185">Reference proteome</keyword>
<keyword evidence="2" id="KW-0808">Transferase</keyword>
<dbReference type="PROSITE" id="PS50011">
    <property type="entry name" value="PROTEIN_KINASE_DOM"/>
    <property type="match status" value="1"/>
</dbReference>
<evidence type="ECO:0000256" key="5">
    <source>
        <dbReference type="ARBA" id="ARBA00022840"/>
    </source>
</evidence>
<dbReference type="InterPro" id="IPR008271">
    <property type="entry name" value="Ser/Thr_kinase_AS"/>
</dbReference>
<dbReference type="SUPFAM" id="SSF56112">
    <property type="entry name" value="Protein kinase-like (PK-like)"/>
    <property type="match status" value="1"/>
</dbReference>
<evidence type="ECO:0000256" key="4">
    <source>
        <dbReference type="ARBA" id="ARBA00022777"/>
    </source>
</evidence>
<proteinExistence type="predicted"/>
<feature type="compositionally biased region" description="Low complexity" evidence="6">
    <location>
        <begin position="589"/>
        <end position="599"/>
    </location>
</feature>
<protein>
    <recommendedName>
        <fullName evidence="7">Protein kinase domain-containing protein</fullName>
    </recommendedName>
</protein>
<keyword evidence="3" id="KW-0547">Nucleotide-binding</keyword>
<keyword evidence="5" id="KW-0067">ATP-binding</keyword>
<feature type="compositionally biased region" description="Polar residues" evidence="6">
    <location>
        <begin position="600"/>
        <end position="613"/>
    </location>
</feature>
<dbReference type="PROSITE" id="PS00108">
    <property type="entry name" value="PROTEIN_KINASE_ST"/>
    <property type="match status" value="1"/>
</dbReference>
<dbReference type="EMBL" id="OX365943">
    <property type="protein sequence ID" value="CAI4054294.1"/>
    <property type="molecule type" value="Genomic_DNA"/>
</dbReference>
<feature type="compositionally biased region" description="Basic residues" evidence="6">
    <location>
        <begin position="759"/>
        <end position="772"/>
    </location>
</feature>
<dbReference type="Pfam" id="PF00069">
    <property type="entry name" value="Pkinase"/>
    <property type="match status" value="1"/>
</dbReference>
<keyword evidence="1" id="KW-0723">Serine/threonine-protein kinase</keyword>
<accession>A0ABN8WSU8</accession>
<evidence type="ECO:0000256" key="1">
    <source>
        <dbReference type="ARBA" id="ARBA00022527"/>
    </source>
</evidence>
<feature type="region of interest" description="Disordered" evidence="6">
    <location>
        <begin position="482"/>
        <end position="539"/>
    </location>
</feature>
<dbReference type="InterPro" id="IPR011009">
    <property type="entry name" value="Kinase-like_dom_sf"/>
</dbReference>
<name>A0ABN8WSU8_SACUV</name>
<reference evidence="8" key="1">
    <citation type="submission" date="2022-10" db="EMBL/GenBank/DDBJ databases">
        <authorList>
            <person name="Byrne P K."/>
        </authorList>
    </citation>
    <scope>NUCLEOTIDE SEQUENCE</scope>
    <source>
        <strain evidence="8">ZP964</strain>
    </source>
</reference>
<dbReference type="SMART" id="SM00220">
    <property type="entry name" value="S_TKc"/>
    <property type="match status" value="1"/>
</dbReference>
<feature type="region of interest" description="Disordered" evidence="6">
    <location>
        <begin position="724"/>
        <end position="811"/>
    </location>
</feature>
<evidence type="ECO:0000256" key="6">
    <source>
        <dbReference type="SAM" id="MobiDB-lite"/>
    </source>
</evidence>
<evidence type="ECO:0000256" key="2">
    <source>
        <dbReference type="ARBA" id="ARBA00022679"/>
    </source>
</evidence>
<feature type="region of interest" description="Disordered" evidence="6">
    <location>
        <begin position="589"/>
        <end position="626"/>
    </location>
</feature>
<feature type="region of interest" description="Disordered" evidence="6">
    <location>
        <begin position="894"/>
        <end position="918"/>
    </location>
</feature>
<evidence type="ECO:0000259" key="7">
    <source>
        <dbReference type="PROSITE" id="PS50011"/>
    </source>
</evidence>
<feature type="domain" description="Protein kinase" evidence="7">
    <location>
        <begin position="41"/>
        <end position="287"/>
    </location>
</feature>
<dbReference type="Proteomes" id="UP001162085">
    <property type="component" value="Chromosome 16"/>
</dbReference>
<evidence type="ECO:0000313" key="9">
    <source>
        <dbReference type="Proteomes" id="UP001162085"/>
    </source>
</evidence>